<proteinExistence type="predicted"/>
<dbReference type="AlphaFoldDB" id="A0A4Z2ESB5"/>
<dbReference type="GO" id="GO:1990130">
    <property type="term" value="C:GATOR1 complex"/>
    <property type="evidence" value="ECO:0007669"/>
    <property type="project" value="TreeGrafter"/>
</dbReference>
<name>A0A4Z2ESB5_9TELE</name>
<feature type="domain" description="Vacuolar membrane-associated protein Iml1 N-terminal" evidence="1">
    <location>
        <begin position="17"/>
        <end position="88"/>
    </location>
</feature>
<dbReference type="InterPro" id="IPR048255">
    <property type="entry name" value="IML1_N"/>
</dbReference>
<reference evidence="2 3" key="1">
    <citation type="submission" date="2019-03" db="EMBL/GenBank/DDBJ databases">
        <title>First draft genome of Liparis tanakae, snailfish: a comprehensive survey of snailfish specific genes.</title>
        <authorList>
            <person name="Kim W."/>
            <person name="Song I."/>
            <person name="Jeong J.-H."/>
            <person name="Kim D."/>
            <person name="Kim S."/>
            <person name="Ryu S."/>
            <person name="Song J.Y."/>
            <person name="Lee S.K."/>
        </authorList>
    </citation>
    <scope>NUCLEOTIDE SEQUENCE [LARGE SCALE GENOMIC DNA]</scope>
    <source>
        <tissue evidence="2">Muscle</tissue>
    </source>
</reference>
<evidence type="ECO:0000313" key="2">
    <source>
        <dbReference type="EMBL" id="TNN31510.1"/>
    </source>
</evidence>
<dbReference type="Pfam" id="PF12257">
    <property type="entry name" value="IML1"/>
    <property type="match status" value="1"/>
</dbReference>
<dbReference type="GO" id="GO:0010508">
    <property type="term" value="P:positive regulation of autophagy"/>
    <property type="evidence" value="ECO:0007669"/>
    <property type="project" value="TreeGrafter"/>
</dbReference>
<accession>A0A4Z2ESB5</accession>
<evidence type="ECO:0000313" key="3">
    <source>
        <dbReference type="Proteomes" id="UP000314294"/>
    </source>
</evidence>
<gene>
    <name evidence="2" type="primary">Depdc5_3</name>
    <name evidence="2" type="ORF">EYF80_058339</name>
</gene>
<dbReference type="GO" id="GO:0005765">
    <property type="term" value="C:lysosomal membrane"/>
    <property type="evidence" value="ECO:0007669"/>
    <property type="project" value="TreeGrafter"/>
</dbReference>
<dbReference type="GO" id="GO:0034198">
    <property type="term" value="P:cellular response to amino acid starvation"/>
    <property type="evidence" value="ECO:0007669"/>
    <property type="project" value="TreeGrafter"/>
</dbReference>
<dbReference type="GO" id="GO:0005096">
    <property type="term" value="F:GTPase activator activity"/>
    <property type="evidence" value="ECO:0007669"/>
    <property type="project" value="InterPro"/>
</dbReference>
<dbReference type="InterPro" id="IPR027244">
    <property type="entry name" value="IML1"/>
</dbReference>
<evidence type="ECO:0000259" key="1">
    <source>
        <dbReference type="Pfam" id="PF12257"/>
    </source>
</evidence>
<organism evidence="2 3">
    <name type="scientific">Liparis tanakae</name>
    <name type="common">Tanaka's snailfish</name>
    <dbReference type="NCBI Taxonomy" id="230148"/>
    <lineage>
        <taxon>Eukaryota</taxon>
        <taxon>Metazoa</taxon>
        <taxon>Chordata</taxon>
        <taxon>Craniata</taxon>
        <taxon>Vertebrata</taxon>
        <taxon>Euteleostomi</taxon>
        <taxon>Actinopterygii</taxon>
        <taxon>Neopterygii</taxon>
        <taxon>Teleostei</taxon>
        <taxon>Neoteleostei</taxon>
        <taxon>Acanthomorphata</taxon>
        <taxon>Eupercaria</taxon>
        <taxon>Perciformes</taxon>
        <taxon>Cottioidei</taxon>
        <taxon>Cottales</taxon>
        <taxon>Liparidae</taxon>
        <taxon>Liparis</taxon>
    </lineage>
</organism>
<dbReference type="PANTHER" id="PTHR13179:SF8">
    <property type="entry name" value="GATOR COMPLEX PROTEIN DEPDC5"/>
    <property type="match status" value="1"/>
</dbReference>
<comment type="caution">
    <text evidence="2">The sequence shown here is derived from an EMBL/GenBank/DDBJ whole genome shotgun (WGS) entry which is preliminary data.</text>
</comment>
<sequence>MLNTSSCGTPPPVLLSRAQASELWVKGEKVTCGYISEDTRVVFRSTSAMVYIFIQMSCEMWDFDIYGDLYFEKAVSGFLSDLFAKWKVCD</sequence>
<dbReference type="PANTHER" id="PTHR13179">
    <property type="entry name" value="DEP DOMAIN CONTAINING PROTEIN 5"/>
    <property type="match status" value="1"/>
</dbReference>
<dbReference type="Proteomes" id="UP000314294">
    <property type="component" value="Unassembled WGS sequence"/>
</dbReference>
<protein>
    <submittedName>
        <fullName evidence="2">DEP domain-containing protein 5</fullName>
    </submittedName>
</protein>
<keyword evidence="3" id="KW-1185">Reference proteome</keyword>
<dbReference type="GO" id="GO:1904262">
    <property type="term" value="P:negative regulation of TORC1 signaling"/>
    <property type="evidence" value="ECO:0007669"/>
    <property type="project" value="TreeGrafter"/>
</dbReference>
<dbReference type="EMBL" id="SRLO01003399">
    <property type="protein sequence ID" value="TNN31510.1"/>
    <property type="molecule type" value="Genomic_DNA"/>
</dbReference>
<dbReference type="OrthoDB" id="39497at2759"/>